<protein>
    <submittedName>
        <fullName evidence="1">Uncharacterized protein</fullName>
    </submittedName>
</protein>
<dbReference type="RefSeq" id="YP_009845659.1">
    <property type="nucleotide sequence ID" value="NC_048765.1"/>
</dbReference>
<sequence length="210" mass="23450">MDTSNETTLKTLYKEYIMKTEISLDKKIEMVASVLGQNNFIVNDKSLAEVIQLIEGGYVESEQAKSNRFAEAVKGLKGKQLGIIDCAISKNADKIYMVTGPIPGMNELDGATCQMSSEFLTLYLADALVNGYLEHITVRKFKDDLVYNVVQNGMGNILMTAPMQVEPNLMTAWHINVFVDFNVAAEPKPDSVELIDELQKMFPEMKVIKL</sequence>
<keyword evidence="2" id="KW-1185">Reference proteome</keyword>
<dbReference type="KEGG" id="vg:55616022"/>
<dbReference type="EMBL" id="MK795384">
    <property type="protein sequence ID" value="QDB73185.1"/>
    <property type="molecule type" value="Genomic_DNA"/>
</dbReference>
<evidence type="ECO:0000313" key="1">
    <source>
        <dbReference type="EMBL" id="QDB73185.1"/>
    </source>
</evidence>
<organism evidence="1 2">
    <name type="scientific">Vibrio phage VAP7</name>
    <dbReference type="NCBI Taxonomy" id="2584487"/>
    <lineage>
        <taxon>Viruses</taxon>
        <taxon>Duplodnaviria</taxon>
        <taxon>Heunggongvirae</taxon>
        <taxon>Uroviricota</taxon>
        <taxon>Caudoviricetes</taxon>
        <taxon>Pantevenvirales</taxon>
        <taxon>Ackermannviridae</taxon>
        <taxon>Vapseptimavirus</taxon>
        <taxon>Vapseptimavirus VAP7</taxon>
    </lineage>
</organism>
<name>A0A4Y5TVZ0_9CAUD</name>
<evidence type="ECO:0000313" key="2">
    <source>
        <dbReference type="Proteomes" id="UP000318470"/>
    </source>
</evidence>
<reference evidence="1 2" key="1">
    <citation type="submission" date="2019-04" db="EMBL/GenBank/DDBJ databases">
        <authorList>
            <person name="Gao M."/>
            <person name="Bai C."/>
            <person name="Tong Y."/>
            <person name="Xu X."/>
        </authorList>
    </citation>
    <scope>NUCLEOTIDE SEQUENCE [LARGE SCALE GENOMIC DNA]</scope>
    <source>
        <strain evidence="1 2">Vibrio alginolyticus VA1</strain>
    </source>
</reference>
<accession>A0A4Y5TVZ0</accession>
<dbReference type="Proteomes" id="UP000318470">
    <property type="component" value="Segment"/>
</dbReference>
<dbReference type="GeneID" id="55616022"/>
<proteinExistence type="predicted"/>